<gene>
    <name evidence="1" type="ORF">CSB93_4654</name>
</gene>
<dbReference type="AlphaFoldDB" id="A0A2R3IQ57"/>
<protein>
    <submittedName>
        <fullName evidence="1">Cation transporter domain protein</fullName>
    </submittedName>
</protein>
<dbReference type="RefSeq" id="WP_407719481.1">
    <property type="nucleotide sequence ID" value="NZ_CP027169.1"/>
</dbReference>
<proteinExistence type="predicted"/>
<evidence type="ECO:0000313" key="1">
    <source>
        <dbReference type="EMBL" id="AVK03973.1"/>
    </source>
</evidence>
<accession>A0A2R3IQ57</accession>
<sequence>MNHDFSPAQDIDMFGLIHGFRPGEPGREVDSALACLRQARDPDVFLSAG</sequence>
<evidence type="ECO:0000313" key="2">
    <source>
        <dbReference type="Proteomes" id="UP000238390"/>
    </source>
</evidence>
<name>A0A2R3IQ57_9PSED</name>
<reference evidence="1 2" key="1">
    <citation type="submission" date="2018-02" db="EMBL/GenBank/DDBJ databases">
        <title>FDA/CDC Antimicrobial Resistant Isolate Bank Genome Sequencing.</title>
        <authorList>
            <person name="Benahmed F.H."/>
            <person name="Lutgring J.D."/>
            <person name="Yoo B."/>
            <person name="Machado M."/>
            <person name="Brown A."/>
            <person name="McAllister G."/>
            <person name="Perry A."/>
            <person name="Halpin A.L."/>
            <person name="Vavikolanu K."/>
            <person name="Ott S."/>
            <person name="Zhao X."/>
            <person name="Tallon L.J."/>
            <person name="Sadzewicz L."/>
            <person name="Aluvathingal J."/>
            <person name="Nadendla S."/>
            <person name="Voskania-kordi A."/>
            <person name="Simonyan V."/>
            <person name="Patel J."/>
            <person name="Shawar R.M."/>
        </authorList>
    </citation>
    <scope>NUCLEOTIDE SEQUENCE [LARGE SCALE GENOMIC DNA]</scope>
    <source>
        <strain evidence="1 2">AR_0356</strain>
    </source>
</reference>
<organism evidence="1 2">
    <name type="scientific">Pseudomonas paraeruginosa</name>
    <dbReference type="NCBI Taxonomy" id="2994495"/>
    <lineage>
        <taxon>Bacteria</taxon>
        <taxon>Pseudomonadati</taxon>
        <taxon>Pseudomonadota</taxon>
        <taxon>Gammaproteobacteria</taxon>
        <taxon>Pseudomonadales</taxon>
        <taxon>Pseudomonadaceae</taxon>
        <taxon>Pseudomonas</taxon>
    </lineage>
</organism>
<dbReference type="EMBL" id="CP027169">
    <property type="protein sequence ID" value="AVK03973.1"/>
    <property type="molecule type" value="Genomic_DNA"/>
</dbReference>
<keyword evidence="2" id="KW-1185">Reference proteome</keyword>
<dbReference type="Proteomes" id="UP000238390">
    <property type="component" value="Chromosome"/>
</dbReference>